<evidence type="ECO:0000313" key="2">
    <source>
        <dbReference type="EMBL" id="CCI47282.1"/>
    </source>
</evidence>
<dbReference type="EMBL" id="CAIX01000163">
    <property type="protein sequence ID" value="CCI47282.1"/>
    <property type="molecule type" value="Genomic_DNA"/>
</dbReference>
<protein>
    <submittedName>
        <fullName evidence="2">Uncharacterized protein</fullName>
    </submittedName>
</protein>
<dbReference type="InParanoid" id="A0A024GLR4"/>
<keyword evidence="3" id="KW-1185">Reference proteome</keyword>
<organism evidence="2 3">
    <name type="scientific">Albugo candida</name>
    <dbReference type="NCBI Taxonomy" id="65357"/>
    <lineage>
        <taxon>Eukaryota</taxon>
        <taxon>Sar</taxon>
        <taxon>Stramenopiles</taxon>
        <taxon>Oomycota</taxon>
        <taxon>Peronosporomycetes</taxon>
        <taxon>Albuginales</taxon>
        <taxon>Albuginaceae</taxon>
        <taxon>Albugo</taxon>
    </lineage>
</organism>
<evidence type="ECO:0000256" key="1">
    <source>
        <dbReference type="SAM" id="MobiDB-lite"/>
    </source>
</evidence>
<feature type="region of interest" description="Disordered" evidence="1">
    <location>
        <begin position="48"/>
        <end position="75"/>
    </location>
</feature>
<comment type="caution">
    <text evidence="2">The sequence shown here is derived from an EMBL/GenBank/DDBJ whole genome shotgun (WGS) entry which is preliminary data.</text>
</comment>
<dbReference type="Proteomes" id="UP000053237">
    <property type="component" value="Unassembled WGS sequence"/>
</dbReference>
<gene>
    <name evidence="2" type="ORF">BN9_082890</name>
</gene>
<dbReference type="AlphaFoldDB" id="A0A024GLR4"/>
<accession>A0A024GLR4</accession>
<sequence>MDTNEHLSKDPVAFYQWCLGQVRSFMEWEPEATRLDSIRNIVSTKTRLSPVQQRRVPVQNHRPKEEENGQRVSKWGPPRTRFEWLKSKSTKHSVRRCPLCAPGKAEALLRNRISNHEGYSPEAPKKKETSLNRIAGLMDVLESKVFAWVSIHHADEDKYVRRHADLDKASGYVGLCRISYVEWTFILEKSEGHSEGKRQISDAIGQSGHDGVNGIFRRCYFGSNKTKKTKSNASWIEDSTGGSTPSCRVLEKCDEALYASDNRDFD</sequence>
<reference evidence="2 3" key="1">
    <citation type="submission" date="2012-05" db="EMBL/GenBank/DDBJ databases">
        <title>Recombination and specialization in a pathogen metapopulation.</title>
        <authorList>
            <person name="Gardiner A."/>
            <person name="Kemen E."/>
            <person name="Schultz-Larsen T."/>
            <person name="MacLean D."/>
            <person name="Van Oosterhout C."/>
            <person name="Jones J.D.G."/>
        </authorList>
    </citation>
    <scope>NUCLEOTIDE SEQUENCE [LARGE SCALE GENOMIC DNA]</scope>
    <source>
        <strain evidence="2 3">Ac Nc2</strain>
    </source>
</reference>
<evidence type="ECO:0000313" key="3">
    <source>
        <dbReference type="Proteomes" id="UP000053237"/>
    </source>
</evidence>
<proteinExistence type="predicted"/>
<name>A0A024GLR4_9STRA</name>